<sequence length="417" mass="47162">MALSSKYSTLPLRSPVLLVRFLYDFLRDVHRSGKSVELLSFIIWEVQHRLRLAPRRKYVVILPGASSSVAPDSTLVTDLPGVEEMPLAWKWLVISPEGREWGVLHEGPEILYYRPTAGSLPIRLLTFPGAIKSLHRCRSGVLFLASRGVIYRSEDGVSFEPVLSLASEISWFLFNNGLAELPDGGLLLGEYGSIWLGDRWQSIAYLYRSADGGRTWEKIDSLVRRGVNKHIHVVRYSETTKSLLLTDGDNHKKLWFNHSLSAFDRFARFLPGEGWKLVNQLHLSKGGYTSAIDGRSTLLLGSDYMGGTNFIVRTRDGRRFDSRILPDPYRRAPIMNMVRIDTVQGPEIWASAYYSIGGTNRCVLLYTRDDGETWHRFLDYDGSIFAAELVSQSPGRVSYFYLTITGPSGSKTFRISR</sequence>
<evidence type="ECO:0008006" key="3">
    <source>
        <dbReference type="Google" id="ProtNLM"/>
    </source>
</evidence>
<reference evidence="1 2" key="1">
    <citation type="submission" date="2016-10" db="EMBL/GenBank/DDBJ databases">
        <authorList>
            <person name="de Groot N.N."/>
        </authorList>
    </citation>
    <scope>NUCLEOTIDE SEQUENCE [LARGE SCALE GENOMIC DNA]</scope>
    <source>
        <strain evidence="1 2">DSM 21668</strain>
    </source>
</reference>
<name>A0A1G9YHD3_9BACT</name>
<dbReference type="EMBL" id="FNGS01000013">
    <property type="protein sequence ID" value="SDN08574.1"/>
    <property type="molecule type" value="Genomic_DNA"/>
</dbReference>
<dbReference type="CDD" id="cd15482">
    <property type="entry name" value="Sialidase_non-viral"/>
    <property type="match status" value="1"/>
</dbReference>
<dbReference type="Gene3D" id="2.130.10.10">
    <property type="entry name" value="YVTN repeat-like/Quinoprotein amine dehydrogenase"/>
    <property type="match status" value="1"/>
</dbReference>
<dbReference type="Proteomes" id="UP000198901">
    <property type="component" value="Unassembled WGS sequence"/>
</dbReference>
<dbReference type="AlphaFoldDB" id="A0A1G9YHD3"/>
<dbReference type="RefSeq" id="WP_143011217.1">
    <property type="nucleotide sequence ID" value="NZ_FNGS01000013.1"/>
</dbReference>
<proteinExistence type="predicted"/>
<gene>
    <name evidence="1" type="ORF">SAMN04488090_4942</name>
</gene>
<evidence type="ECO:0000313" key="1">
    <source>
        <dbReference type="EMBL" id="SDN08574.1"/>
    </source>
</evidence>
<keyword evidence="2" id="KW-1185">Reference proteome</keyword>
<dbReference type="SUPFAM" id="SSF110296">
    <property type="entry name" value="Oligoxyloglucan reducing end-specific cellobiohydrolase"/>
    <property type="match status" value="1"/>
</dbReference>
<protein>
    <recommendedName>
        <fullName evidence="3">BNR repeat-like domain-containing protein</fullName>
    </recommendedName>
</protein>
<accession>A0A1G9YHD3</accession>
<organism evidence="1 2">
    <name type="scientific">Siphonobacter aquaeclarae</name>
    <dbReference type="NCBI Taxonomy" id="563176"/>
    <lineage>
        <taxon>Bacteria</taxon>
        <taxon>Pseudomonadati</taxon>
        <taxon>Bacteroidota</taxon>
        <taxon>Cytophagia</taxon>
        <taxon>Cytophagales</taxon>
        <taxon>Cytophagaceae</taxon>
        <taxon>Siphonobacter</taxon>
    </lineage>
</organism>
<dbReference type="InterPro" id="IPR015943">
    <property type="entry name" value="WD40/YVTN_repeat-like_dom_sf"/>
</dbReference>
<dbReference type="OrthoDB" id="1274791at2"/>
<evidence type="ECO:0000313" key="2">
    <source>
        <dbReference type="Proteomes" id="UP000198901"/>
    </source>
</evidence>
<dbReference type="STRING" id="563176.SAMN04488090_4942"/>